<organism evidence="1 2">
    <name type="scientific">Nonomuraea harbinensis</name>
    <dbReference type="NCBI Taxonomy" id="1286938"/>
    <lineage>
        <taxon>Bacteria</taxon>
        <taxon>Bacillati</taxon>
        <taxon>Actinomycetota</taxon>
        <taxon>Actinomycetes</taxon>
        <taxon>Streptosporangiales</taxon>
        <taxon>Streptosporangiaceae</taxon>
        <taxon>Nonomuraea</taxon>
    </lineage>
</organism>
<gene>
    <name evidence="1" type="ORF">ACFPUY_33340</name>
</gene>
<evidence type="ECO:0000313" key="1">
    <source>
        <dbReference type="EMBL" id="MFC5820010.1"/>
    </source>
</evidence>
<protein>
    <submittedName>
        <fullName evidence="1">Uncharacterized protein</fullName>
    </submittedName>
</protein>
<keyword evidence="2" id="KW-1185">Reference proteome</keyword>
<evidence type="ECO:0000313" key="2">
    <source>
        <dbReference type="Proteomes" id="UP001596096"/>
    </source>
</evidence>
<dbReference type="Proteomes" id="UP001596096">
    <property type="component" value="Unassembled WGS sequence"/>
</dbReference>
<name>A0ABW1C319_9ACTN</name>
<accession>A0ABW1C319</accession>
<comment type="caution">
    <text evidence="1">The sequence shown here is derived from an EMBL/GenBank/DDBJ whole genome shotgun (WGS) entry which is preliminary data.</text>
</comment>
<dbReference type="EMBL" id="JBHSNW010000022">
    <property type="protein sequence ID" value="MFC5820010.1"/>
    <property type="molecule type" value="Genomic_DNA"/>
</dbReference>
<reference evidence="2" key="1">
    <citation type="journal article" date="2019" name="Int. J. Syst. Evol. Microbiol.">
        <title>The Global Catalogue of Microorganisms (GCM) 10K type strain sequencing project: providing services to taxonomists for standard genome sequencing and annotation.</title>
        <authorList>
            <consortium name="The Broad Institute Genomics Platform"/>
            <consortium name="The Broad Institute Genome Sequencing Center for Infectious Disease"/>
            <person name="Wu L."/>
            <person name="Ma J."/>
        </authorList>
    </citation>
    <scope>NUCLEOTIDE SEQUENCE [LARGE SCALE GENOMIC DNA]</scope>
    <source>
        <strain evidence="2">CGMCC 4.7106</strain>
    </source>
</reference>
<proteinExistence type="predicted"/>
<sequence>MQLPVAEDEPGGQIGVEQHRHDRAVLAAQLLEERGRVLDGLRTVHPHGAGVRGIGVQESHRLLTCPWWG</sequence>
<dbReference type="RefSeq" id="WP_219544877.1">
    <property type="nucleotide sequence ID" value="NZ_JAHKRN010000011.1"/>
</dbReference>